<accession>X1V7J9</accession>
<dbReference type="EMBL" id="BARW01034973">
    <property type="protein sequence ID" value="GAJ12132.1"/>
    <property type="molecule type" value="Genomic_DNA"/>
</dbReference>
<dbReference type="SMART" id="SM00822">
    <property type="entry name" value="PKS_KR"/>
    <property type="match status" value="1"/>
</dbReference>
<dbReference type="Pfam" id="PF00106">
    <property type="entry name" value="adh_short"/>
    <property type="match status" value="1"/>
</dbReference>
<feature type="domain" description="Ketoreductase" evidence="3">
    <location>
        <begin position="16"/>
        <end position="214"/>
    </location>
</feature>
<dbReference type="InterPro" id="IPR036291">
    <property type="entry name" value="NAD(P)-bd_dom_sf"/>
</dbReference>
<dbReference type="PRINTS" id="PR00080">
    <property type="entry name" value="SDRFAMILY"/>
</dbReference>
<dbReference type="SUPFAM" id="SSF51735">
    <property type="entry name" value="NAD(P)-binding Rossmann-fold domains"/>
    <property type="match status" value="1"/>
</dbReference>
<dbReference type="PRINTS" id="PR00081">
    <property type="entry name" value="GDHRDH"/>
</dbReference>
<comment type="similarity">
    <text evidence="1">Belongs to the short-chain dehydrogenases/reductases (SDR) family.</text>
</comment>
<dbReference type="PANTHER" id="PTHR42760">
    <property type="entry name" value="SHORT-CHAIN DEHYDROGENASES/REDUCTASES FAMILY MEMBER"/>
    <property type="match status" value="1"/>
</dbReference>
<dbReference type="InterPro" id="IPR020904">
    <property type="entry name" value="Sc_DH/Rdtase_CS"/>
</dbReference>
<evidence type="ECO:0000259" key="3">
    <source>
        <dbReference type="SMART" id="SM00822"/>
    </source>
</evidence>
<dbReference type="Gene3D" id="3.40.50.720">
    <property type="entry name" value="NAD(P)-binding Rossmann-like Domain"/>
    <property type="match status" value="1"/>
</dbReference>
<dbReference type="GO" id="GO:0048038">
    <property type="term" value="F:quinone binding"/>
    <property type="evidence" value="ECO:0007669"/>
    <property type="project" value="TreeGrafter"/>
</dbReference>
<evidence type="ECO:0000313" key="4">
    <source>
        <dbReference type="EMBL" id="GAJ12132.1"/>
    </source>
</evidence>
<keyword evidence="2" id="KW-0560">Oxidoreductase</keyword>
<dbReference type="GO" id="GO:0016616">
    <property type="term" value="F:oxidoreductase activity, acting on the CH-OH group of donors, NAD or NADP as acceptor"/>
    <property type="evidence" value="ECO:0007669"/>
    <property type="project" value="UniProtKB-ARBA"/>
</dbReference>
<protein>
    <recommendedName>
        <fullName evidence="3">Ketoreductase domain-containing protein</fullName>
    </recommendedName>
</protein>
<gene>
    <name evidence="4" type="ORF">S12H4_54670</name>
</gene>
<sequence>WGEVEMIPKEFSLEGKVAIVTGAGRGIGKAIALVLAEGGADIVVVARTAKQIEQTAEEIRKLGQKALAIPTDVTKDEQVKAVVEQTVSQFGKIDILVNNAGIGPPEKPVVFIPGAKFPGWELTDNWDKQLTQEEWDQVIATNLTGAVFFARAVGPHMLRQKKGKVINISSGSADLGTPYWAPYCTSKAALSMFTRCLASEWAPFNICVNAIGPGNTRTEMIEKIMKE</sequence>
<comment type="caution">
    <text evidence="4">The sequence shown here is derived from an EMBL/GenBank/DDBJ whole genome shotgun (WGS) entry which is preliminary data.</text>
</comment>
<evidence type="ECO:0000256" key="1">
    <source>
        <dbReference type="ARBA" id="ARBA00006484"/>
    </source>
</evidence>
<name>X1V7J9_9ZZZZ</name>
<dbReference type="GO" id="GO:0006633">
    <property type="term" value="P:fatty acid biosynthetic process"/>
    <property type="evidence" value="ECO:0007669"/>
    <property type="project" value="TreeGrafter"/>
</dbReference>
<proteinExistence type="inferred from homology"/>
<dbReference type="FunFam" id="3.40.50.720:FF:000084">
    <property type="entry name" value="Short-chain dehydrogenase reductase"/>
    <property type="match status" value="1"/>
</dbReference>
<feature type="non-terminal residue" evidence="4">
    <location>
        <position position="1"/>
    </location>
</feature>
<reference evidence="4" key="1">
    <citation type="journal article" date="2014" name="Front. Microbiol.">
        <title>High frequency of phylogenetically diverse reductive dehalogenase-homologous genes in deep subseafloor sedimentary metagenomes.</title>
        <authorList>
            <person name="Kawai M."/>
            <person name="Futagami T."/>
            <person name="Toyoda A."/>
            <person name="Takaki Y."/>
            <person name="Nishi S."/>
            <person name="Hori S."/>
            <person name="Arai W."/>
            <person name="Tsubouchi T."/>
            <person name="Morono Y."/>
            <person name="Uchiyama I."/>
            <person name="Ito T."/>
            <person name="Fujiyama A."/>
            <person name="Inagaki F."/>
            <person name="Takami H."/>
        </authorList>
    </citation>
    <scope>NUCLEOTIDE SEQUENCE</scope>
    <source>
        <strain evidence="4">Expedition CK06-06</strain>
    </source>
</reference>
<dbReference type="InterPro" id="IPR002347">
    <property type="entry name" value="SDR_fam"/>
</dbReference>
<dbReference type="PANTHER" id="PTHR42760:SF133">
    <property type="entry name" value="3-OXOACYL-[ACYL-CARRIER-PROTEIN] REDUCTASE"/>
    <property type="match status" value="1"/>
</dbReference>
<dbReference type="InterPro" id="IPR057326">
    <property type="entry name" value="KR_dom"/>
</dbReference>
<feature type="non-terminal residue" evidence="4">
    <location>
        <position position="227"/>
    </location>
</feature>
<dbReference type="PROSITE" id="PS00061">
    <property type="entry name" value="ADH_SHORT"/>
    <property type="match status" value="1"/>
</dbReference>
<organism evidence="4">
    <name type="scientific">marine sediment metagenome</name>
    <dbReference type="NCBI Taxonomy" id="412755"/>
    <lineage>
        <taxon>unclassified sequences</taxon>
        <taxon>metagenomes</taxon>
        <taxon>ecological metagenomes</taxon>
    </lineage>
</organism>
<dbReference type="AlphaFoldDB" id="X1V7J9"/>
<evidence type="ECO:0000256" key="2">
    <source>
        <dbReference type="ARBA" id="ARBA00023002"/>
    </source>
</evidence>